<accession>A0A8J7DMF8</accession>
<keyword evidence="5 8" id="KW-0812">Transmembrane</keyword>
<comment type="caution">
    <text evidence="10">The sequence shown here is derived from an EMBL/GenBank/DDBJ whole genome shotgun (WGS) entry which is preliminary data.</text>
</comment>
<dbReference type="AlphaFoldDB" id="A0A8J7DMF8"/>
<dbReference type="Gene3D" id="3.30.700.10">
    <property type="entry name" value="Glycoprotein, Type 4 Pilin"/>
    <property type="match status" value="1"/>
</dbReference>
<name>A0A8J7DMF8_9CYAN</name>
<dbReference type="PROSITE" id="PS00409">
    <property type="entry name" value="PROKAR_NTER_METHYL"/>
    <property type="match status" value="1"/>
</dbReference>
<dbReference type="InterPro" id="IPR022346">
    <property type="entry name" value="T2SS_GspH"/>
</dbReference>
<keyword evidence="4" id="KW-0997">Cell inner membrane</keyword>
<evidence type="ECO:0000256" key="3">
    <source>
        <dbReference type="ARBA" id="ARBA00022481"/>
    </source>
</evidence>
<keyword evidence="6 8" id="KW-1133">Transmembrane helix</keyword>
<evidence type="ECO:0000313" key="10">
    <source>
        <dbReference type="EMBL" id="MBE9076565.1"/>
    </source>
</evidence>
<dbReference type="GO" id="GO:0015628">
    <property type="term" value="P:protein secretion by the type II secretion system"/>
    <property type="evidence" value="ECO:0007669"/>
    <property type="project" value="InterPro"/>
</dbReference>
<sequence length="177" mass="20132">MQEIRWLRRDRASGFTLLEVLTVIAAIGIMAAIMAPTWFRFLETWRLNAAQDTVYQGIQMAQSKAQQNHRSWEFSIRQGANGVEWATHAENVPISQYPWQPLNASIQLDSETNFATRGGISYVRFDHRGHVQHRLGRVTLNSKRVSDVKRCVIVSTLIGATRKAKEQPRPSNGKLCD</sequence>
<keyword evidence="2" id="KW-1003">Cell membrane</keyword>
<dbReference type="InterPro" id="IPR045584">
    <property type="entry name" value="Pilin-like"/>
</dbReference>
<feature type="domain" description="General secretion pathway GspH" evidence="9">
    <location>
        <begin position="52"/>
        <end position="156"/>
    </location>
</feature>
<dbReference type="SUPFAM" id="SSF54523">
    <property type="entry name" value="Pili subunits"/>
    <property type="match status" value="1"/>
</dbReference>
<evidence type="ECO:0000259" key="9">
    <source>
        <dbReference type="Pfam" id="PF12019"/>
    </source>
</evidence>
<dbReference type="GO" id="GO:0005886">
    <property type="term" value="C:plasma membrane"/>
    <property type="evidence" value="ECO:0007669"/>
    <property type="project" value="UniProtKB-SubCell"/>
</dbReference>
<evidence type="ECO:0000256" key="8">
    <source>
        <dbReference type="SAM" id="Phobius"/>
    </source>
</evidence>
<dbReference type="Pfam" id="PF07963">
    <property type="entry name" value="N_methyl"/>
    <property type="match status" value="1"/>
</dbReference>
<protein>
    <submittedName>
        <fullName evidence="10">Prepilin-type N-terminal cleavage/methylation domain-containing protein</fullName>
    </submittedName>
</protein>
<evidence type="ECO:0000256" key="7">
    <source>
        <dbReference type="ARBA" id="ARBA00023136"/>
    </source>
</evidence>
<dbReference type="GO" id="GO:0015627">
    <property type="term" value="C:type II protein secretion system complex"/>
    <property type="evidence" value="ECO:0007669"/>
    <property type="project" value="InterPro"/>
</dbReference>
<dbReference type="Proteomes" id="UP000636505">
    <property type="component" value="Unassembled WGS sequence"/>
</dbReference>
<gene>
    <name evidence="10" type="ORF">IQ241_04520</name>
</gene>
<evidence type="ECO:0000256" key="1">
    <source>
        <dbReference type="ARBA" id="ARBA00004377"/>
    </source>
</evidence>
<dbReference type="EMBL" id="JADEXG010000007">
    <property type="protein sequence ID" value="MBE9076565.1"/>
    <property type="molecule type" value="Genomic_DNA"/>
</dbReference>
<proteinExistence type="predicted"/>
<keyword evidence="3" id="KW-0488">Methylation</keyword>
<evidence type="ECO:0000313" key="11">
    <source>
        <dbReference type="Proteomes" id="UP000636505"/>
    </source>
</evidence>
<evidence type="ECO:0000256" key="6">
    <source>
        <dbReference type="ARBA" id="ARBA00022989"/>
    </source>
</evidence>
<organism evidence="10 11">
    <name type="scientific">Vasconcelosia minhoensis LEGE 07310</name>
    <dbReference type="NCBI Taxonomy" id="915328"/>
    <lineage>
        <taxon>Bacteria</taxon>
        <taxon>Bacillati</taxon>
        <taxon>Cyanobacteriota</taxon>
        <taxon>Cyanophyceae</taxon>
        <taxon>Nodosilineales</taxon>
        <taxon>Cymatolegaceae</taxon>
        <taxon>Vasconcelosia</taxon>
        <taxon>Vasconcelosia minhoensis</taxon>
    </lineage>
</organism>
<reference evidence="10" key="1">
    <citation type="submission" date="2020-10" db="EMBL/GenBank/DDBJ databases">
        <authorList>
            <person name="Castelo-Branco R."/>
            <person name="Eusebio N."/>
            <person name="Adriana R."/>
            <person name="Vieira A."/>
            <person name="Brugerolle De Fraissinette N."/>
            <person name="Rezende De Castro R."/>
            <person name="Schneider M.P."/>
            <person name="Vasconcelos V."/>
            <person name="Leao P.N."/>
        </authorList>
    </citation>
    <scope>NUCLEOTIDE SEQUENCE</scope>
    <source>
        <strain evidence="10">LEGE 07310</strain>
    </source>
</reference>
<dbReference type="InterPro" id="IPR012902">
    <property type="entry name" value="N_methyl_site"/>
</dbReference>
<keyword evidence="11" id="KW-1185">Reference proteome</keyword>
<keyword evidence="7 8" id="KW-0472">Membrane</keyword>
<comment type="subcellular location">
    <subcellularLocation>
        <location evidence="1">Cell inner membrane</location>
        <topology evidence="1">Single-pass membrane protein</topology>
    </subcellularLocation>
</comment>
<feature type="transmembrane region" description="Helical" evidence="8">
    <location>
        <begin position="12"/>
        <end position="39"/>
    </location>
</feature>
<evidence type="ECO:0000256" key="2">
    <source>
        <dbReference type="ARBA" id="ARBA00022475"/>
    </source>
</evidence>
<evidence type="ECO:0000256" key="5">
    <source>
        <dbReference type="ARBA" id="ARBA00022692"/>
    </source>
</evidence>
<dbReference type="Pfam" id="PF12019">
    <property type="entry name" value="GspH"/>
    <property type="match status" value="1"/>
</dbReference>
<evidence type="ECO:0000256" key="4">
    <source>
        <dbReference type="ARBA" id="ARBA00022519"/>
    </source>
</evidence>
<dbReference type="RefSeq" id="WP_193905230.1">
    <property type="nucleotide sequence ID" value="NZ_JADEXG010000007.1"/>
</dbReference>
<dbReference type="NCBIfam" id="TIGR02532">
    <property type="entry name" value="IV_pilin_GFxxxE"/>
    <property type="match status" value="1"/>
</dbReference>